<dbReference type="Ensembl" id="ENSAMXT00000045825.1">
    <property type="protein sequence ID" value="ENSAMXP00000043444.1"/>
    <property type="gene ID" value="ENSAMXG00000038440.1"/>
</dbReference>
<dbReference type="Proteomes" id="UP000018467">
    <property type="component" value="Unassembled WGS sequence"/>
</dbReference>
<feature type="region of interest" description="Disordered" evidence="1">
    <location>
        <begin position="295"/>
        <end position="328"/>
    </location>
</feature>
<proteinExistence type="predicted"/>
<dbReference type="Gene3D" id="3.20.20.105">
    <property type="entry name" value="Queuine tRNA-ribosyltransferase-like"/>
    <property type="match status" value="1"/>
</dbReference>
<sequence>MKLELSKVVQGCRLGLLTAIEQTAQHSLDVPGCLLFTHCATVPHLTQDTLHTLSNLPAVTQVTLNCLAEHHEVLEEFKEGVRKFAGLHDTALYCSLHDSATTNPAGHITNKTVSVWGSGGRMELTVAKFMALQAAIKPDFYQSMADGETWQANTSRKRVRKAVDRTLAHLDECLILHQKTQELKQAKIFGVVEGGNILEERVRSARETAKRPVAGFVLDGFQSAAMKQDLRSQLITAVTAELPQEKPRLLQGVGRPDEVIACVEVGVDLFEGFFPFQVTERGCALCFDCTVTTDPETAGTSPSTVLESNEERPVVEEPKENGDSCPENMTRFEMNLNDKRYGRHNFHRVSMQNFKGTMLIRADAVCPLLARHFSSCRLFIDLSILCMSPCTSFMNQPIFTTGLNALWAMSYFTAQSTLPSFKKPISFAETSTYTRHYIQNHFIFFSQ</sequence>
<dbReference type="Pfam" id="PF01702">
    <property type="entry name" value="TGT"/>
    <property type="match status" value="1"/>
</dbReference>
<reference evidence="3" key="4">
    <citation type="submission" date="2025-09" db="UniProtKB">
        <authorList>
            <consortium name="Ensembl"/>
        </authorList>
    </citation>
    <scope>IDENTIFICATION</scope>
</reference>
<dbReference type="FunCoup" id="A0A3B1JQ16">
    <property type="interactions" value="1271"/>
</dbReference>
<reference evidence="3" key="3">
    <citation type="submission" date="2025-08" db="UniProtKB">
        <authorList>
            <consortium name="Ensembl"/>
        </authorList>
    </citation>
    <scope>IDENTIFICATION</scope>
</reference>
<dbReference type="InterPro" id="IPR050852">
    <property type="entry name" value="Queuine_tRNA-ribosyltrfase"/>
</dbReference>
<dbReference type="GO" id="GO:0006400">
    <property type="term" value="P:tRNA modification"/>
    <property type="evidence" value="ECO:0007669"/>
    <property type="project" value="InterPro"/>
</dbReference>
<dbReference type="AlphaFoldDB" id="A0A3B1JQ16"/>
<dbReference type="STRING" id="7994.ENSAMXP00000043444"/>
<dbReference type="PANTHER" id="PTHR46064">
    <property type="entry name" value="QUEUINE TRNA-RIBOSYLTRANSFERASE ACCESSORY SUBUNIT 2"/>
    <property type="match status" value="1"/>
</dbReference>
<dbReference type="InParanoid" id="A0A3B1JQ16"/>
<reference evidence="4" key="2">
    <citation type="journal article" date="2014" name="Nat. Commun.">
        <title>The cavefish genome reveals candidate genes for eye loss.</title>
        <authorList>
            <person name="McGaugh S.E."/>
            <person name="Gross J.B."/>
            <person name="Aken B."/>
            <person name="Blin M."/>
            <person name="Borowsky R."/>
            <person name="Chalopin D."/>
            <person name="Hinaux H."/>
            <person name="Jeffery W.R."/>
            <person name="Keene A."/>
            <person name="Ma L."/>
            <person name="Minx P."/>
            <person name="Murphy D."/>
            <person name="O'Quin K.E."/>
            <person name="Retaux S."/>
            <person name="Rohner N."/>
            <person name="Searle S.M."/>
            <person name="Stahl B.A."/>
            <person name="Tabin C."/>
            <person name="Volff J.N."/>
            <person name="Yoshizawa M."/>
            <person name="Warren W.C."/>
        </authorList>
    </citation>
    <scope>NUCLEOTIDE SEQUENCE [LARGE SCALE GENOMIC DNA]</scope>
    <source>
        <strain evidence="4">female</strain>
    </source>
</reference>
<dbReference type="Bgee" id="ENSAMXG00000038440">
    <property type="expression patterns" value="Expressed in testis and 14 other cell types or tissues"/>
</dbReference>
<evidence type="ECO:0000313" key="3">
    <source>
        <dbReference type="Ensembl" id="ENSAMXP00000043444.1"/>
    </source>
</evidence>
<accession>A0A3B1JQ16</accession>
<evidence type="ECO:0000313" key="4">
    <source>
        <dbReference type="Proteomes" id="UP000018467"/>
    </source>
</evidence>
<dbReference type="GeneTree" id="ENSGT00530000063679"/>
<reference evidence="4" key="1">
    <citation type="submission" date="2013-03" db="EMBL/GenBank/DDBJ databases">
        <authorList>
            <person name="Jeffery W."/>
            <person name="Warren W."/>
            <person name="Wilson R.K."/>
        </authorList>
    </citation>
    <scope>NUCLEOTIDE SEQUENCE</scope>
    <source>
        <strain evidence="4">female</strain>
    </source>
</reference>
<dbReference type="NCBIfam" id="TIGR00449">
    <property type="entry name" value="tgt_general"/>
    <property type="match status" value="1"/>
</dbReference>
<dbReference type="PANTHER" id="PTHR46064:SF1">
    <property type="entry name" value="QUEUINE TRNA-RIBOSYLTRANSFERASE ACCESSORY SUBUNIT 2"/>
    <property type="match status" value="1"/>
</dbReference>
<evidence type="ECO:0000256" key="1">
    <source>
        <dbReference type="SAM" id="MobiDB-lite"/>
    </source>
</evidence>
<evidence type="ECO:0000259" key="2">
    <source>
        <dbReference type="Pfam" id="PF01702"/>
    </source>
</evidence>
<organism evidence="3 4">
    <name type="scientific">Astyanax mexicanus</name>
    <name type="common">Blind cave fish</name>
    <name type="synonym">Astyanax fasciatus mexicanus</name>
    <dbReference type="NCBI Taxonomy" id="7994"/>
    <lineage>
        <taxon>Eukaryota</taxon>
        <taxon>Metazoa</taxon>
        <taxon>Chordata</taxon>
        <taxon>Craniata</taxon>
        <taxon>Vertebrata</taxon>
        <taxon>Euteleostomi</taxon>
        <taxon>Actinopterygii</taxon>
        <taxon>Neopterygii</taxon>
        <taxon>Teleostei</taxon>
        <taxon>Ostariophysi</taxon>
        <taxon>Characiformes</taxon>
        <taxon>Characoidei</taxon>
        <taxon>Acestrorhamphidae</taxon>
        <taxon>Acestrorhamphinae</taxon>
        <taxon>Astyanax</taxon>
    </lineage>
</organism>
<feature type="compositionally biased region" description="Polar residues" evidence="1">
    <location>
        <begin position="295"/>
        <end position="307"/>
    </location>
</feature>
<dbReference type="InterPro" id="IPR002616">
    <property type="entry name" value="tRNA_ribo_trans-like"/>
</dbReference>
<feature type="compositionally biased region" description="Basic and acidic residues" evidence="1">
    <location>
        <begin position="309"/>
        <end position="322"/>
    </location>
</feature>
<dbReference type="InterPro" id="IPR036511">
    <property type="entry name" value="TGT-like_sf"/>
</dbReference>
<feature type="domain" description="tRNA-guanine(15) transglycosylase-like" evidence="2">
    <location>
        <begin position="14"/>
        <end position="288"/>
    </location>
</feature>
<protein>
    <submittedName>
        <fullName evidence="3">Queuine tRNA-ribosyltransferase accessory subunit 2</fullName>
    </submittedName>
</protein>
<name>A0A3B1JQ16_ASTMX</name>
<dbReference type="SUPFAM" id="SSF51713">
    <property type="entry name" value="tRNA-guanine transglycosylase"/>
    <property type="match status" value="1"/>
</dbReference>
<keyword evidence="4" id="KW-1185">Reference proteome</keyword>